<dbReference type="RefSeq" id="XP_028128350.1">
    <property type="nucleotide sequence ID" value="XM_028272549.1"/>
</dbReference>
<proteinExistence type="predicted"/>
<dbReference type="AlphaFoldDB" id="A0A6P7F4G3"/>
<reference evidence="1" key="1">
    <citation type="submission" date="2025-08" db="UniProtKB">
        <authorList>
            <consortium name="RefSeq"/>
        </authorList>
    </citation>
    <scope>IDENTIFICATION</scope>
    <source>
        <tissue evidence="1">Whole insect</tissue>
    </source>
</reference>
<gene>
    <name evidence="1" type="primary">LOC114324700</name>
</gene>
<protein>
    <submittedName>
        <fullName evidence="1">Uncharacterized protein LOC114324700</fullName>
    </submittedName>
</protein>
<dbReference type="InParanoid" id="A0A6P7F4G3"/>
<dbReference type="Gene3D" id="2.60.40.10">
    <property type="entry name" value="Immunoglobulins"/>
    <property type="match status" value="1"/>
</dbReference>
<accession>A0A6P7F4G3</accession>
<name>A0A6P7F4G3_DIAVI</name>
<dbReference type="InterPro" id="IPR013783">
    <property type="entry name" value="Ig-like_fold"/>
</dbReference>
<sequence>MTFEEVGKNCYNEISGKELKLRKLSAEEGLIKVECIADGVYPMPLVILDSHRRNITETDIISRRKGQLFEVSATVTLPALEVPEVFSCKLVIPQANYTTRRETVFYPVPLSSLNADPDHV</sequence>
<evidence type="ECO:0000313" key="1">
    <source>
        <dbReference type="RefSeq" id="XP_028128350.1"/>
    </source>
</evidence>
<organism evidence="1">
    <name type="scientific">Diabrotica virgifera virgifera</name>
    <name type="common">western corn rootworm</name>
    <dbReference type="NCBI Taxonomy" id="50390"/>
    <lineage>
        <taxon>Eukaryota</taxon>
        <taxon>Metazoa</taxon>
        <taxon>Ecdysozoa</taxon>
        <taxon>Arthropoda</taxon>
        <taxon>Hexapoda</taxon>
        <taxon>Insecta</taxon>
        <taxon>Pterygota</taxon>
        <taxon>Neoptera</taxon>
        <taxon>Endopterygota</taxon>
        <taxon>Coleoptera</taxon>
        <taxon>Polyphaga</taxon>
        <taxon>Cucujiformia</taxon>
        <taxon>Chrysomeloidea</taxon>
        <taxon>Chrysomelidae</taxon>
        <taxon>Galerucinae</taxon>
        <taxon>Diabroticina</taxon>
        <taxon>Diabroticites</taxon>
        <taxon>Diabrotica</taxon>
    </lineage>
</organism>